<dbReference type="Proteomes" id="UP000504638">
    <property type="component" value="Unplaced"/>
</dbReference>
<evidence type="ECO:0000313" key="1">
    <source>
        <dbReference type="EMBL" id="KAF1807930.1"/>
    </source>
</evidence>
<dbReference type="RefSeq" id="XP_033529561.1">
    <property type="nucleotide sequence ID" value="XM_033680459.1"/>
</dbReference>
<reference evidence="1 3" key="1">
    <citation type="submission" date="2020-01" db="EMBL/GenBank/DDBJ databases">
        <authorList>
            <consortium name="DOE Joint Genome Institute"/>
            <person name="Haridas S."/>
            <person name="Albert R."/>
            <person name="Binder M."/>
            <person name="Bloem J."/>
            <person name="Labutti K."/>
            <person name="Salamov A."/>
            <person name="Andreopoulos B."/>
            <person name="Baker S.E."/>
            <person name="Barry K."/>
            <person name="Bills G."/>
            <person name="Bluhm B.H."/>
            <person name="Cannon C."/>
            <person name="Castanera R."/>
            <person name="Culley D.E."/>
            <person name="Daum C."/>
            <person name="Ezra D."/>
            <person name="Gonzalez J.B."/>
            <person name="Henrissat B."/>
            <person name="Kuo A."/>
            <person name="Liang C."/>
            <person name="Lipzen A."/>
            <person name="Lutzoni F."/>
            <person name="Magnuson J."/>
            <person name="Mondo S."/>
            <person name="Nolan M."/>
            <person name="Ohm R."/>
            <person name="Pangilinan J."/>
            <person name="Park H.-J."/>
            <person name="Ramirez L."/>
            <person name="Alfaro M."/>
            <person name="Sun H."/>
            <person name="Tritt A."/>
            <person name="Yoshinaga Y."/>
            <person name="Zwiers L.-H."/>
            <person name="Turgeon B.G."/>
            <person name="Goodwin S.B."/>
            <person name="Spatafora J.W."/>
            <person name="Crous P.W."/>
            <person name="Grigoriev I.V."/>
        </authorList>
    </citation>
    <scope>NUCLEOTIDE SEQUENCE</scope>
    <source>
        <strain evidence="1 3">CBS 781.70</strain>
    </source>
</reference>
<reference evidence="3" key="3">
    <citation type="submission" date="2025-04" db="UniProtKB">
        <authorList>
            <consortium name="RefSeq"/>
        </authorList>
    </citation>
    <scope>IDENTIFICATION</scope>
    <source>
        <strain evidence="3">CBS 781.70</strain>
    </source>
</reference>
<protein>
    <submittedName>
        <fullName evidence="1 3">Uncharacterized protein</fullName>
    </submittedName>
</protein>
<dbReference type="GeneID" id="54421029"/>
<proteinExistence type="predicted"/>
<sequence>MKNPIEAMMPITPAEAIAIPAISPTERPAERLVSIGGDVGCFSLFALLVGAVLDGGRSDDDVADVDGLDDVDDVDDVGLVDTVGDVKVEDELERRTDLGSSQRTIED</sequence>
<dbReference type="AlphaFoldDB" id="A0A6G1FQE8"/>
<reference evidence="3" key="2">
    <citation type="submission" date="2020-04" db="EMBL/GenBank/DDBJ databases">
        <authorList>
            <consortium name="NCBI Genome Project"/>
        </authorList>
    </citation>
    <scope>NUCLEOTIDE SEQUENCE</scope>
    <source>
        <strain evidence="3">CBS 781.70</strain>
    </source>
</reference>
<organism evidence="1">
    <name type="scientific">Eremomyces bilateralis CBS 781.70</name>
    <dbReference type="NCBI Taxonomy" id="1392243"/>
    <lineage>
        <taxon>Eukaryota</taxon>
        <taxon>Fungi</taxon>
        <taxon>Dikarya</taxon>
        <taxon>Ascomycota</taxon>
        <taxon>Pezizomycotina</taxon>
        <taxon>Dothideomycetes</taxon>
        <taxon>Dothideomycetes incertae sedis</taxon>
        <taxon>Eremomycetales</taxon>
        <taxon>Eremomycetaceae</taxon>
        <taxon>Eremomyces</taxon>
    </lineage>
</organism>
<keyword evidence="2" id="KW-1185">Reference proteome</keyword>
<accession>A0A6G1FQE8</accession>
<dbReference type="EMBL" id="ML975198">
    <property type="protein sequence ID" value="KAF1807930.1"/>
    <property type="molecule type" value="Genomic_DNA"/>
</dbReference>
<evidence type="ECO:0000313" key="2">
    <source>
        <dbReference type="Proteomes" id="UP000504638"/>
    </source>
</evidence>
<evidence type="ECO:0000313" key="3">
    <source>
        <dbReference type="RefSeq" id="XP_033529561.1"/>
    </source>
</evidence>
<name>A0A6G1FQE8_9PEZI</name>
<gene>
    <name evidence="1 3" type="ORF">P152DRAFT_463033</name>
</gene>